<dbReference type="AlphaFoldDB" id="A0AB35U505"/>
<feature type="transmembrane region" description="Helical" evidence="13">
    <location>
        <begin position="411"/>
        <end position="432"/>
    </location>
</feature>
<evidence type="ECO:0000256" key="11">
    <source>
        <dbReference type="ARBA" id="ARBA00023136"/>
    </source>
</evidence>
<dbReference type="InterPro" id="IPR002528">
    <property type="entry name" value="MATE_fam"/>
</dbReference>
<protein>
    <recommendedName>
        <fullName evidence="4">Probable multidrug resistance protein NorM</fullName>
    </recommendedName>
    <alternativeName>
        <fullName evidence="12">Multidrug-efflux transporter</fullName>
    </alternativeName>
</protein>
<keyword evidence="15" id="KW-1185">Reference proteome</keyword>
<dbReference type="GO" id="GO:0042910">
    <property type="term" value="F:xenobiotic transmembrane transporter activity"/>
    <property type="evidence" value="ECO:0007669"/>
    <property type="project" value="InterPro"/>
</dbReference>
<dbReference type="EMBL" id="JALBUR010000004">
    <property type="protein sequence ID" value="MDX8418981.1"/>
    <property type="molecule type" value="Genomic_DNA"/>
</dbReference>
<dbReference type="CDD" id="cd13138">
    <property type="entry name" value="MATE_yoeA_like"/>
    <property type="match status" value="1"/>
</dbReference>
<dbReference type="InterPro" id="IPR050222">
    <property type="entry name" value="MATE_MdtK"/>
</dbReference>
<keyword evidence="10" id="KW-0406">Ion transport</keyword>
<sequence length="441" mass="48594">MVKDMTKGPLLKEIIFFTIPLVLGTLLQLTYNAADAMIVGRFVGKEALAAIGTTNPVITLVLLFVNGICLGAGILVSMLYGAKDIPALKKQVSTGMIAGGIFSLATAAILFLLAKPVLTILQVETDILPLAVQYMRIILFGLFFSFIYNYLASILRAMGDSASPLIFLAVSAGLNIAGDLFFVIILHAGIAGAAISTTLCEMLSAIMCLLYIKKHISVLRLGKEWFVFDRRMFVKTVSFGFVSAMQQSSVQIGKLCTQSFVNTMGVNATAAFNAVNRFDDFATIPQQNIAHAMTSVMAQNEGAHLDDRVRKSYFLGMRIEIIYGIAIGLVTWLFSRFLMTLFTSDEAVIQEGVHYLSIMAWFYILPGITNGIQGYFRGIGDLRITLYSSLVNIGVRVLCEIPMVFCFHMGFAAIPWTYFIGWIAMLAFEAPLQHRYFRTRT</sequence>
<evidence type="ECO:0000256" key="12">
    <source>
        <dbReference type="ARBA" id="ARBA00031636"/>
    </source>
</evidence>
<dbReference type="PANTHER" id="PTHR43298:SF2">
    <property type="entry name" value="FMN_FAD EXPORTER YEEO-RELATED"/>
    <property type="match status" value="1"/>
</dbReference>
<dbReference type="NCBIfam" id="TIGR00797">
    <property type="entry name" value="matE"/>
    <property type="match status" value="1"/>
</dbReference>
<dbReference type="InterPro" id="IPR048279">
    <property type="entry name" value="MdtK-like"/>
</dbReference>
<keyword evidence="5" id="KW-0813">Transport</keyword>
<evidence type="ECO:0000256" key="13">
    <source>
        <dbReference type="SAM" id="Phobius"/>
    </source>
</evidence>
<keyword evidence="7" id="KW-1003">Cell membrane</keyword>
<evidence type="ECO:0000313" key="14">
    <source>
        <dbReference type="EMBL" id="MDX8418981.1"/>
    </source>
</evidence>
<dbReference type="PIRSF" id="PIRSF006603">
    <property type="entry name" value="DinF"/>
    <property type="match status" value="1"/>
</dbReference>
<dbReference type="GO" id="GO:0006811">
    <property type="term" value="P:monoatomic ion transport"/>
    <property type="evidence" value="ECO:0007669"/>
    <property type="project" value="UniProtKB-KW"/>
</dbReference>
<organism evidence="14 15">
    <name type="scientific">Grylomicrobium aquisgranensis</name>
    <dbReference type="NCBI Taxonomy" id="2926318"/>
    <lineage>
        <taxon>Bacteria</taxon>
        <taxon>Bacillati</taxon>
        <taxon>Bacillota</taxon>
        <taxon>Erysipelotrichia</taxon>
        <taxon>Erysipelotrichales</taxon>
        <taxon>Erysipelotrichaceae</taxon>
        <taxon>Grylomicrobium</taxon>
    </lineage>
</organism>
<reference evidence="14 15" key="1">
    <citation type="submission" date="2022-03" db="EMBL/GenBank/DDBJ databases">
        <title>Novel taxa within the pig intestine.</title>
        <authorList>
            <person name="Wylensek D."/>
            <person name="Bishof K."/>
            <person name="Afrizal A."/>
            <person name="Clavel T."/>
        </authorList>
    </citation>
    <scope>NUCLEOTIDE SEQUENCE [LARGE SCALE GENOMIC DNA]</scope>
    <source>
        <strain evidence="14 15">CLA-KB-P133</strain>
    </source>
</reference>
<keyword evidence="9 13" id="KW-1133">Transmembrane helix</keyword>
<feature type="transmembrane region" description="Helical" evidence="13">
    <location>
        <begin position="56"/>
        <end position="80"/>
    </location>
</feature>
<dbReference type="PANTHER" id="PTHR43298">
    <property type="entry name" value="MULTIDRUG RESISTANCE PROTEIN NORM-RELATED"/>
    <property type="match status" value="1"/>
</dbReference>
<evidence type="ECO:0000256" key="6">
    <source>
        <dbReference type="ARBA" id="ARBA00022449"/>
    </source>
</evidence>
<evidence type="ECO:0000256" key="4">
    <source>
        <dbReference type="ARBA" id="ARBA00020268"/>
    </source>
</evidence>
<keyword evidence="6" id="KW-0050">Antiport</keyword>
<comment type="function">
    <text evidence="1">Multidrug efflux pump.</text>
</comment>
<dbReference type="RefSeq" id="WP_370595541.1">
    <property type="nucleotide sequence ID" value="NZ_JALBUR010000004.1"/>
</dbReference>
<keyword evidence="8 13" id="KW-0812">Transmembrane</keyword>
<proteinExistence type="inferred from homology"/>
<dbReference type="Proteomes" id="UP001286174">
    <property type="component" value="Unassembled WGS sequence"/>
</dbReference>
<comment type="subcellular location">
    <subcellularLocation>
        <location evidence="2">Cell membrane</location>
        <topology evidence="2">Multi-pass membrane protein</topology>
    </subcellularLocation>
</comment>
<evidence type="ECO:0000256" key="5">
    <source>
        <dbReference type="ARBA" id="ARBA00022448"/>
    </source>
</evidence>
<feature type="transmembrane region" description="Helical" evidence="13">
    <location>
        <begin position="134"/>
        <end position="152"/>
    </location>
</feature>
<dbReference type="GO" id="GO:0015297">
    <property type="term" value="F:antiporter activity"/>
    <property type="evidence" value="ECO:0007669"/>
    <property type="project" value="UniProtKB-KW"/>
</dbReference>
<comment type="caution">
    <text evidence="14">The sequence shown here is derived from an EMBL/GenBank/DDBJ whole genome shotgun (WGS) entry which is preliminary data.</text>
</comment>
<dbReference type="GO" id="GO:0005886">
    <property type="term" value="C:plasma membrane"/>
    <property type="evidence" value="ECO:0007669"/>
    <property type="project" value="UniProtKB-SubCell"/>
</dbReference>
<comment type="similarity">
    <text evidence="3">Belongs to the multi antimicrobial extrusion (MATE) (TC 2.A.66.1) family.</text>
</comment>
<evidence type="ECO:0000256" key="3">
    <source>
        <dbReference type="ARBA" id="ARBA00010199"/>
    </source>
</evidence>
<evidence type="ECO:0000313" key="15">
    <source>
        <dbReference type="Proteomes" id="UP001286174"/>
    </source>
</evidence>
<feature type="transmembrane region" description="Helical" evidence="13">
    <location>
        <begin position="321"/>
        <end position="342"/>
    </location>
</feature>
<feature type="transmembrane region" description="Helical" evidence="13">
    <location>
        <begin position="92"/>
        <end position="114"/>
    </location>
</feature>
<feature type="transmembrane region" description="Helical" evidence="13">
    <location>
        <begin position="190"/>
        <end position="212"/>
    </location>
</feature>
<evidence type="ECO:0000256" key="9">
    <source>
        <dbReference type="ARBA" id="ARBA00022989"/>
    </source>
</evidence>
<evidence type="ECO:0000256" key="1">
    <source>
        <dbReference type="ARBA" id="ARBA00003408"/>
    </source>
</evidence>
<evidence type="ECO:0000256" key="8">
    <source>
        <dbReference type="ARBA" id="ARBA00022692"/>
    </source>
</evidence>
<name>A0AB35U505_9FIRM</name>
<evidence type="ECO:0000256" key="2">
    <source>
        <dbReference type="ARBA" id="ARBA00004651"/>
    </source>
</evidence>
<evidence type="ECO:0000256" key="7">
    <source>
        <dbReference type="ARBA" id="ARBA00022475"/>
    </source>
</evidence>
<accession>A0AB35U505</accession>
<dbReference type="Pfam" id="PF01554">
    <property type="entry name" value="MatE"/>
    <property type="match status" value="2"/>
</dbReference>
<feature type="transmembrane region" description="Helical" evidence="13">
    <location>
        <begin position="164"/>
        <end position="184"/>
    </location>
</feature>
<gene>
    <name evidence="14" type="ORF">MOZ60_02605</name>
</gene>
<keyword evidence="11 13" id="KW-0472">Membrane</keyword>
<feature type="transmembrane region" description="Helical" evidence="13">
    <location>
        <begin position="354"/>
        <end position="372"/>
    </location>
</feature>
<evidence type="ECO:0000256" key="10">
    <source>
        <dbReference type="ARBA" id="ARBA00023065"/>
    </source>
</evidence>